<dbReference type="OrthoDB" id="415724at2759"/>
<sequence>MLQYKVDSICTWLLLLTLKQIRFFVRIAAIYRKFIVQFSKIALLLLKLIRQSNNKYTEK</sequence>
<evidence type="ECO:0000313" key="2">
    <source>
        <dbReference type="Proteomes" id="UP000276215"/>
    </source>
</evidence>
<protein>
    <submittedName>
        <fullName evidence="1">Uncharacterized protein</fullName>
    </submittedName>
</protein>
<dbReference type="Gene3D" id="3.30.70.270">
    <property type="match status" value="1"/>
</dbReference>
<accession>A0A3N4JS73</accession>
<name>A0A3N4JS73_9PEZI</name>
<dbReference type="InterPro" id="IPR043128">
    <property type="entry name" value="Rev_trsase/Diguanyl_cyclase"/>
</dbReference>
<dbReference type="Proteomes" id="UP000276215">
    <property type="component" value="Unassembled WGS sequence"/>
</dbReference>
<gene>
    <name evidence="1" type="ORF">L873DRAFT_1685365</name>
</gene>
<organism evidence="1 2">
    <name type="scientific">Choiromyces venosus 120613-1</name>
    <dbReference type="NCBI Taxonomy" id="1336337"/>
    <lineage>
        <taxon>Eukaryota</taxon>
        <taxon>Fungi</taxon>
        <taxon>Dikarya</taxon>
        <taxon>Ascomycota</taxon>
        <taxon>Pezizomycotina</taxon>
        <taxon>Pezizomycetes</taxon>
        <taxon>Pezizales</taxon>
        <taxon>Tuberaceae</taxon>
        <taxon>Choiromyces</taxon>
    </lineage>
</organism>
<evidence type="ECO:0000313" key="1">
    <source>
        <dbReference type="EMBL" id="RPA99010.1"/>
    </source>
</evidence>
<dbReference type="AlphaFoldDB" id="A0A3N4JS73"/>
<keyword evidence="2" id="KW-1185">Reference proteome</keyword>
<reference evidence="1 2" key="1">
    <citation type="journal article" date="2018" name="Nat. Ecol. Evol.">
        <title>Pezizomycetes genomes reveal the molecular basis of ectomycorrhizal truffle lifestyle.</title>
        <authorList>
            <person name="Murat C."/>
            <person name="Payen T."/>
            <person name="Noel B."/>
            <person name="Kuo A."/>
            <person name="Morin E."/>
            <person name="Chen J."/>
            <person name="Kohler A."/>
            <person name="Krizsan K."/>
            <person name="Balestrini R."/>
            <person name="Da Silva C."/>
            <person name="Montanini B."/>
            <person name="Hainaut M."/>
            <person name="Levati E."/>
            <person name="Barry K.W."/>
            <person name="Belfiori B."/>
            <person name="Cichocki N."/>
            <person name="Clum A."/>
            <person name="Dockter R.B."/>
            <person name="Fauchery L."/>
            <person name="Guy J."/>
            <person name="Iotti M."/>
            <person name="Le Tacon F."/>
            <person name="Lindquist E.A."/>
            <person name="Lipzen A."/>
            <person name="Malagnac F."/>
            <person name="Mello A."/>
            <person name="Molinier V."/>
            <person name="Miyauchi S."/>
            <person name="Poulain J."/>
            <person name="Riccioni C."/>
            <person name="Rubini A."/>
            <person name="Sitrit Y."/>
            <person name="Splivallo R."/>
            <person name="Traeger S."/>
            <person name="Wang M."/>
            <person name="Zifcakova L."/>
            <person name="Wipf D."/>
            <person name="Zambonelli A."/>
            <person name="Paolocci F."/>
            <person name="Nowrousian M."/>
            <person name="Ottonello S."/>
            <person name="Baldrian P."/>
            <person name="Spatafora J.W."/>
            <person name="Henrissat B."/>
            <person name="Nagy L.G."/>
            <person name="Aury J.M."/>
            <person name="Wincker P."/>
            <person name="Grigoriev I.V."/>
            <person name="Bonfante P."/>
            <person name="Martin F.M."/>
        </authorList>
    </citation>
    <scope>NUCLEOTIDE SEQUENCE [LARGE SCALE GENOMIC DNA]</scope>
    <source>
        <strain evidence="1 2">120613-1</strain>
    </source>
</reference>
<dbReference type="EMBL" id="ML120391">
    <property type="protein sequence ID" value="RPA99010.1"/>
    <property type="molecule type" value="Genomic_DNA"/>
</dbReference>
<proteinExistence type="predicted"/>